<dbReference type="EMBL" id="JAGFBF010000003">
    <property type="protein sequence ID" value="MBO2989417.1"/>
    <property type="molecule type" value="Genomic_DNA"/>
</dbReference>
<dbReference type="RefSeq" id="WP_208237620.1">
    <property type="nucleotide sequence ID" value="NZ_BAAAQU010000001.1"/>
</dbReference>
<dbReference type="Pfam" id="PF25355">
    <property type="entry name" value="DUF7882"/>
    <property type="match status" value="1"/>
</dbReference>
<gene>
    <name evidence="2" type="ORF">J4H85_05330</name>
</gene>
<dbReference type="Proteomes" id="UP000668403">
    <property type="component" value="Unassembled WGS sequence"/>
</dbReference>
<keyword evidence="3" id="KW-1185">Reference proteome</keyword>
<accession>A0A939QC12</accession>
<evidence type="ECO:0000313" key="2">
    <source>
        <dbReference type="EMBL" id="MBO2989417.1"/>
    </source>
</evidence>
<reference evidence="2" key="1">
    <citation type="submission" date="2021-03" db="EMBL/GenBank/DDBJ databases">
        <title>Leucobacter chromiisoli sp. nov., isolated from chromium-containing soil of chemical plant.</title>
        <authorList>
            <person name="Xu Z."/>
        </authorList>
    </citation>
    <scope>NUCLEOTIDE SEQUENCE</scope>
    <source>
        <strain evidence="2">K 70/01</strain>
    </source>
</reference>
<name>A0A939QC12_9MICO</name>
<sequence>MGFLIYGHHEHEFEDRLLAHIKTASGVKLRKHEPFFLNWTKSAKDGSGRMAIWITPYIPLSFRFAGGRQPALNSTWVRVLEELADTPFGMRVLSEDDAEKYAREHF</sequence>
<evidence type="ECO:0000313" key="3">
    <source>
        <dbReference type="Proteomes" id="UP000668403"/>
    </source>
</evidence>
<evidence type="ECO:0000259" key="1">
    <source>
        <dbReference type="Pfam" id="PF25355"/>
    </source>
</evidence>
<feature type="domain" description="DUF7882" evidence="1">
    <location>
        <begin position="1"/>
        <end position="95"/>
    </location>
</feature>
<dbReference type="InterPro" id="IPR057204">
    <property type="entry name" value="DUF7882"/>
</dbReference>
<dbReference type="AlphaFoldDB" id="A0A939QC12"/>
<proteinExistence type="predicted"/>
<comment type="caution">
    <text evidence="2">The sequence shown here is derived from an EMBL/GenBank/DDBJ whole genome shotgun (WGS) entry which is preliminary data.</text>
</comment>
<organism evidence="2 3">
    <name type="scientific">Leucobacter tardus</name>
    <dbReference type="NCBI Taxonomy" id="501483"/>
    <lineage>
        <taxon>Bacteria</taxon>
        <taxon>Bacillati</taxon>
        <taxon>Actinomycetota</taxon>
        <taxon>Actinomycetes</taxon>
        <taxon>Micrococcales</taxon>
        <taxon>Microbacteriaceae</taxon>
        <taxon>Leucobacter</taxon>
    </lineage>
</organism>
<protein>
    <recommendedName>
        <fullName evidence="1">DUF7882 domain-containing protein</fullName>
    </recommendedName>
</protein>